<feature type="transmembrane region" description="Helical" evidence="1">
    <location>
        <begin position="41"/>
        <end position="60"/>
    </location>
</feature>
<gene>
    <name evidence="3" type="ORF">DRV84_00400</name>
</gene>
<dbReference type="Pfam" id="PF00892">
    <property type="entry name" value="EamA"/>
    <property type="match status" value="1"/>
</dbReference>
<dbReference type="InterPro" id="IPR000620">
    <property type="entry name" value="EamA_dom"/>
</dbReference>
<dbReference type="PANTHER" id="PTHR22911:SF137">
    <property type="entry name" value="SOLUTE CARRIER FAMILY 35 MEMBER G2-RELATED"/>
    <property type="match status" value="1"/>
</dbReference>
<comment type="caution">
    <text evidence="3">The sequence shown here is derived from an EMBL/GenBank/DDBJ whole genome shotgun (WGS) entry which is preliminary data.</text>
</comment>
<dbReference type="InterPro" id="IPR037185">
    <property type="entry name" value="EmrE-like"/>
</dbReference>
<feature type="transmembrane region" description="Helical" evidence="1">
    <location>
        <begin position="123"/>
        <end position="142"/>
    </location>
</feature>
<protein>
    <submittedName>
        <fullName evidence="3">DMT family transporter</fullName>
    </submittedName>
</protein>
<dbReference type="EMBL" id="QOHR01000001">
    <property type="protein sequence ID" value="REC58731.1"/>
    <property type="molecule type" value="Genomic_DNA"/>
</dbReference>
<keyword evidence="1" id="KW-0472">Membrane</keyword>
<evidence type="ECO:0000313" key="4">
    <source>
        <dbReference type="Proteomes" id="UP000257131"/>
    </source>
</evidence>
<dbReference type="RefSeq" id="WP_115977773.1">
    <property type="nucleotide sequence ID" value="NZ_QOHR01000001.1"/>
</dbReference>
<feature type="transmembrane region" description="Helical" evidence="1">
    <location>
        <begin position="12"/>
        <end position="29"/>
    </location>
</feature>
<dbReference type="OrthoDB" id="7340103at2"/>
<sequence length="300" mass="30128">MRALDGFGHRGTVGLTLLASLLWGVWWIPIRWLESGGLPGVWASLAMGLAALPAFAVLAAREGAGGLTAPRALAGALCVGLAAMLYSTALVFTDVVRAVVIFYLAPAWSILIECLFMGRRWSLRSAGALALSLLGVAAIFRFDVAADRWAAGDAIALVSGLAWAVGAALVFARPGGRPATLALFATLGMVAAAAGVLALSGGAAGRWPGGGPALAATPLALATGLFYLAPVLLVTLWAAQRLAPAAMSFLLTAEIVAGVVSGAVLLAEPFGWPEAAGAGLIILGALVEAGAPVGAARRSG</sequence>
<dbReference type="PANTHER" id="PTHR22911">
    <property type="entry name" value="ACYL-MALONYL CONDENSING ENZYME-RELATED"/>
    <property type="match status" value="1"/>
</dbReference>
<evidence type="ECO:0000313" key="3">
    <source>
        <dbReference type="EMBL" id="REC58731.1"/>
    </source>
</evidence>
<keyword evidence="1" id="KW-0812">Transmembrane</keyword>
<evidence type="ECO:0000256" key="1">
    <source>
        <dbReference type="SAM" id="Phobius"/>
    </source>
</evidence>
<accession>A0A3D9BZF5</accession>
<keyword evidence="4" id="KW-1185">Reference proteome</keyword>
<keyword evidence="1" id="KW-1133">Transmembrane helix</keyword>
<dbReference type="Proteomes" id="UP000257131">
    <property type="component" value="Unassembled WGS sequence"/>
</dbReference>
<feature type="transmembrane region" description="Helical" evidence="1">
    <location>
        <begin position="278"/>
        <end position="296"/>
    </location>
</feature>
<feature type="domain" description="EamA" evidence="2">
    <location>
        <begin position="15"/>
        <end position="140"/>
    </location>
</feature>
<feature type="transmembrane region" description="Helical" evidence="1">
    <location>
        <begin position="246"/>
        <end position="266"/>
    </location>
</feature>
<organism evidence="3 4">
    <name type="scientific">Rhodosalinus sediminis</name>
    <dbReference type="NCBI Taxonomy" id="1940533"/>
    <lineage>
        <taxon>Bacteria</taxon>
        <taxon>Pseudomonadati</taxon>
        <taxon>Pseudomonadota</taxon>
        <taxon>Alphaproteobacteria</taxon>
        <taxon>Rhodobacterales</taxon>
        <taxon>Paracoccaceae</taxon>
        <taxon>Rhodosalinus</taxon>
    </lineage>
</organism>
<name>A0A3D9BZF5_9RHOB</name>
<feature type="transmembrane region" description="Helical" evidence="1">
    <location>
        <begin position="72"/>
        <end position="92"/>
    </location>
</feature>
<dbReference type="SUPFAM" id="SSF103481">
    <property type="entry name" value="Multidrug resistance efflux transporter EmrE"/>
    <property type="match status" value="1"/>
</dbReference>
<feature type="transmembrane region" description="Helical" evidence="1">
    <location>
        <begin position="179"/>
        <end position="199"/>
    </location>
</feature>
<feature type="transmembrane region" description="Helical" evidence="1">
    <location>
        <begin position="219"/>
        <end position="239"/>
    </location>
</feature>
<feature type="transmembrane region" description="Helical" evidence="1">
    <location>
        <begin position="154"/>
        <end position="172"/>
    </location>
</feature>
<feature type="transmembrane region" description="Helical" evidence="1">
    <location>
        <begin position="98"/>
        <end position="116"/>
    </location>
</feature>
<proteinExistence type="predicted"/>
<evidence type="ECO:0000259" key="2">
    <source>
        <dbReference type="Pfam" id="PF00892"/>
    </source>
</evidence>
<dbReference type="AlphaFoldDB" id="A0A3D9BZF5"/>
<reference evidence="3 4" key="1">
    <citation type="journal article" date="2017" name="Int. J. Syst. Evol. Microbiol.">
        <title>Rhodosalinus sediminis gen. nov., sp. nov., isolated from marine saltern.</title>
        <authorList>
            <person name="Guo L.Y."/>
            <person name="Ling S.K."/>
            <person name="Li C.M."/>
            <person name="Chen G.J."/>
            <person name="Du Z.J."/>
        </authorList>
    </citation>
    <scope>NUCLEOTIDE SEQUENCE [LARGE SCALE GENOMIC DNA]</scope>
    <source>
        <strain evidence="3 4">WDN1C137</strain>
    </source>
</reference>
<dbReference type="GO" id="GO:0016020">
    <property type="term" value="C:membrane"/>
    <property type="evidence" value="ECO:0007669"/>
    <property type="project" value="InterPro"/>
</dbReference>